<dbReference type="InterPro" id="IPR010994">
    <property type="entry name" value="RuvA_2-like"/>
</dbReference>
<proteinExistence type="predicted"/>
<keyword evidence="1" id="KW-1133">Transmembrane helix</keyword>
<feature type="transmembrane region" description="Helical" evidence="1">
    <location>
        <begin position="12"/>
        <end position="37"/>
    </location>
</feature>
<feature type="domain" description="Helix-hairpin-helix DNA-binding motif class 1" evidence="2">
    <location>
        <begin position="174"/>
        <end position="193"/>
    </location>
</feature>
<evidence type="ECO:0000259" key="2">
    <source>
        <dbReference type="SMART" id="SM00278"/>
    </source>
</evidence>
<evidence type="ECO:0000256" key="1">
    <source>
        <dbReference type="SAM" id="Phobius"/>
    </source>
</evidence>
<dbReference type="RefSeq" id="WP_133364079.1">
    <property type="nucleotide sequence ID" value="NZ_CP037940.1"/>
</dbReference>
<dbReference type="Pfam" id="PF10531">
    <property type="entry name" value="SLBB"/>
    <property type="match status" value="1"/>
</dbReference>
<dbReference type="OrthoDB" id="9790239at2"/>
<dbReference type="SMART" id="SM00278">
    <property type="entry name" value="HhH1"/>
    <property type="match status" value="2"/>
</dbReference>
<reference evidence="4" key="1">
    <citation type="submission" date="2019-03" db="EMBL/GenBank/DDBJ databases">
        <title>Weissella sp. 26KH-42 Genome sequencing.</title>
        <authorList>
            <person name="Heo J."/>
            <person name="Kim S.-J."/>
            <person name="Kim J.-S."/>
            <person name="Hong S.-B."/>
            <person name="Kwon S.-W."/>
        </authorList>
    </citation>
    <scope>NUCLEOTIDE SEQUENCE [LARGE SCALE GENOMIC DNA]</scope>
    <source>
        <strain evidence="4">26KH-42</strain>
    </source>
</reference>
<evidence type="ECO:0000313" key="3">
    <source>
        <dbReference type="EMBL" id="QBO37002.1"/>
    </source>
</evidence>
<dbReference type="Pfam" id="PF12836">
    <property type="entry name" value="HHH_3"/>
    <property type="match status" value="1"/>
</dbReference>
<dbReference type="GO" id="GO:0015628">
    <property type="term" value="P:protein secretion by the type II secretion system"/>
    <property type="evidence" value="ECO:0007669"/>
    <property type="project" value="TreeGrafter"/>
</dbReference>
<dbReference type="PANTHER" id="PTHR21180">
    <property type="entry name" value="ENDONUCLEASE/EXONUCLEASE/PHOSPHATASE FAMILY DOMAIN-CONTAINING PROTEIN 1"/>
    <property type="match status" value="1"/>
</dbReference>
<dbReference type="GO" id="GO:0015627">
    <property type="term" value="C:type II protein secretion system complex"/>
    <property type="evidence" value="ECO:0007669"/>
    <property type="project" value="TreeGrafter"/>
</dbReference>
<dbReference type="NCBIfam" id="TIGR00426">
    <property type="entry name" value="competence protein ComEA helix-hairpin-helix repeat region"/>
    <property type="match status" value="1"/>
</dbReference>
<dbReference type="InterPro" id="IPR051675">
    <property type="entry name" value="Endo/Exo/Phosphatase_dom_1"/>
</dbReference>
<dbReference type="Proteomes" id="UP000292886">
    <property type="component" value="Chromosome"/>
</dbReference>
<protein>
    <submittedName>
        <fullName evidence="3">Competence protein</fullName>
    </submittedName>
</protein>
<dbReference type="SUPFAM" id="SSF47781">
    <property type="entry name" value="RuvA domain 2-like"/>
    <property type="match status" value="1"/>
</dbReference>
<dbReference type="EMBL" id="CP037940">
    <property type="protein sequence ID" value="QBO37002.1"/>
    <property type="molecule type" value="Genomic_DNA"/>
</dbReference>
<name>A0A4P6YVZ0_9LACO</name>
<keyword evidence="1" id="KW-0812">Transmembrane</keyword>
<dbReference type="GO" id="GO:0003677">
    <property type="term" value="F:DNA binding"/>
    <property type="evidence" value="ECO:0007669"/>
    <property type="project" value="InterPro"/>
</dbReference>
<dbReference type="Gene3D" id="1.10.150.280">
    <property type="entry name" value="AF1531-like domain"/>
    <property type="match status" value="1"/>
</dbReference>
<dbReference type="KEGG" id="wei:EQG49_11345"/>
<dbReference type="InterPro" id="IPR003583">
    <property type="entry name" value="Hlx-hairpin-Hlx_DNA-bd_motif"/>
</dbReference>
<dbReference type="InterPro" id="IPR004509">
    <property type="entry name" value="Competence_ComEA_HhH"/>
</dbReference>
<keyword evidence="4" id="KW-1185">Reference proteome</keyword>
<accession>A0A4P6YVZ0</accession>
<keyword evidence="1" id="KW-0472">Membrane</keyword>
<dbReference type="GO" id="GO:0006281">
    <property type="term" value="P:DNA repair"/>
    <property type="evidence" value="ECO:0007669"/>
    <property type="project" value="InterPro"/>
</dbReference>
<dbReference type="InterPro" id="IPR019554">
    <property type="entry name" value="Soluble_ligand-bd"/>
</dbReference>
<gene>
    <name evidence="3" type="ORF">EQG49_11345</name>
</gene>
<dbReference type="SUPFAM" id="SSF142984">
    <property type="entry name" value="Nqo1 middle domain-like"/>
    <property type="match status" value="1"/>
</dbReference>
<sequence length="226" mass="23666">MLERVTELWEQYQRWVIIAVVIVGGGTAVLLGSGVIATAPKPDANIKAVSQIGQPPEPKVSSRVANSAVTSSTAKRLFVDVKGAVNKPGVLEVAAGARLDSILALAGGVTKKADLNQVNLAQEVQDQQIIYVPKQGEQTPAQFNNAGGTATSGVAGAGEATTEANVNLNNASKEDLQTLTGVGPSKADAIIQYREEHGQFGTIEELTEVTGFGEKTFEKLKDKLSV</sequence>
<dbReference type="AlphaFoldDB" id="A0A4P6YVZ0"/>
<dbReference type="PANTHER" id="PTHR21180:SF32">
    <property type="entry name" value="ENDONUCLEASE_EXONUCLEASE_PHOSPHATASE FAMILY DOMAIN-CONTAINING PROTEIN 1"/>
    <property type="match status" value="1"/>
</dbReference>
<organism evidence="3 4">
    <name type="scientific">Periweissella cryptocerci</name>
    <dbReference type="NCBI Taxonomy" id="2506420"/>
    <lineage>
        <taxon>Bacteria</taxon>
        <taxon>Bacillati</taxon>
        <taxon>Bacillota</taxon>
        <taxon>Bacilli</taxon>
        <taxon>Lactobacillales</taxon>
        <taxon>Lactobacillaceae</taxon>
        <taxon>Periweissella</taxon>
    </lineage>
</organism>
<evidence type="ECO:0000313" key="4">
    <source>
        <dbReference type="Proteomes" id="UP000292886"/>
    </source>
</evidence>
<feature type="domain" description="Helix-hairpin-helix DNA-binding motif class 1" evidence="2">
    <location>
        <begin position="204"/>
        <end position="223"/>
    </location>
</feature>